<feature type="domain" description="B box-type" evidence="6">
    <location>
        <begin position="120"/>
        <end position="162"/>
    </location>
</feature>
<protein>
    <recommendedName>
        <fullName evidence="9">Tripartite motif containing 13</fullName>
    </recommendedName>
</protein>
<dbReference type="Gene3D" id="3.30.160.60">
    <property type="entry name" value="Classic Zinc Finger"/>
    <property type="match status" value="1"/>
</dbReference>
<dbReference type="Gene3D" id="3.30.40.10">
    <property type="entry name" value="Zinc/RING finger domain, C3HC4 (zinc finger)"/>
    <property type="match status" value="1"/>
</dbReference>
<proteinExistence type="predicted"/>
<sequence>MTHAGIAQPHFPAVISLLAHTVFIDPDTQNVMETLEEDLTCPICCCVFEDPRALPCSHSFCRKCLEGILDGNSRNMIWRPSFLKCPTCRKETAAMGVNGYQVNYVLNGIIEKYNRLKVAPKMPVCRAHSGQPLNMFCTTDQKLICGFCATSLEHKSHAFSSIEDAYHQEKGSFQALLRESENWQCDDVLSHLKTLEANKRKALHLLSMDSDTVKAYFEKLQHVLEQKKNEILSDFETMKLGVMQAYDPEINRLNTVLNEQKKACSIAEDFKDISDPLLFLQQMQEFREKISLIKEVPLPCVSDVTVSSYMKNFDTSTWDTVQLADVDKLGLPQESPTRKYNVRLKIQCSYRAVSIGTLLFLVMVAVCFSGSFHNPLASVHEYVSPACTHLSEVAEKATGHISRFWRLTVEETFCVAEKCQVYFMGFLKHVVEFINKCRF</sequence>
<dbReference type="SUPFAM" id="SSF57850">
    <property type="entry name" value="RING/U-box"/>
    <property type="match status" value="1"/>
</dbReference>
<dbReference type="InterPro" id="IPR027370">
    <property type="entry name" value="Znf-RING_euk"/>
</dbReference>
<dbReference type="GO" id="GO:0008270">
    <property type="term" value="F:zinc ion binding"/>
    <property type="evidence" value="ECO:0007669"/>
    <property type="project" value="UniProtKB-KW"/>
</dbReference>
<evidence type="ECO:0000313" key="8">
    <source>
        <dbReference type="Proteomes" id="UP000694569"/>
    </source>
</evidence>
<dbReference type="PANTHER" id="PTHR24103">
    <property type="entry name" value="E3 UBIQUITIN-PROTEIN LIGASE TRIM"/>
    <property type="match status" value="1"/>
</dbReference>
<reference evidence="7" key="1">
    <citation type="submission" date="2025-08" db="UniProtKB">
        <authorList>
            <consortium name="Ensembl"/>
        </authorList>
    </citation>
    <scope>IDENTIFICATION</scope>
</reference>
<keyword evidence="1" id="KW-0479">Metal-binding</keyword>
<dbReference type="AlphaFoldDB" id="A0A8C5M061"/>
<keyword evidence="3" id="KW-0862">Zinc</keyword>
<dbReference type="Proteomes" id="UP000694569">
    <property type="component" value="Unplaced"/>
</dbReference>
<dbReference type="SMART" id="SM00184">
    <property type="entry name" value="RING"/>
    <property type="match status" value="1"/>
</dbReference>
<evidence type="ECO:0000313" key="7">
    <source>
        <dbReference type="Ensembl" id="ENSLLEP00000004750.1"/>
    </source>
</evidence>
<dbReference type="InterPro" id="IPR001841">
    <property type="entry name" value="Znf_RING"/>
</dbReference>
<evidence type="ECO:0000259" key="6">
    <source>
        <dbReference type="PROSITE" id="PS50119"/>
    </source>
</evidence>
<dbReference type="InterPro" id="IPR013083">
    <property type="entry name" value="Znf_RING/FYVE/PHD"/>
</dbReference>
<evidence type="ECO:0000259" key="5">
    <source>
        <dbReference type="PROSITE" id="PS50089"/>
    </source>
</evidence>
<dbReference type="GeneTree" id="ENSGT00940000159715"/>
<evidence type="ECO:0000256" key="4">
    <source>
        <dbReference type="PROSITE-ProRule" id="PRU00024"/>
    </source>
</evidence>
<dbReference type="OrthoDB" id="6105938at2759"/>
<accession>A0A8C5M061</accession>
<reference evidence="7" key="2">
    <citation type="submission" date="2025-09" db="UniProtKB">
        <authorList>
            <consortium name="Ensembl"/>
        </authorList>
    </citation>
    <scope>IDENTIFICATION</scope>
</reference>
<dbReference type="PROSITE" id="PS50089">
    <property type="entry name" value="ZF_RING_2"/>
    <property type="match status" value="1"/>
</dbReference>
<evidence type="ECO:0008006" key="9">
    <source>
        <dbReference type="Google" id="ProtNLM"/>
    </source>
</evidence>
<dbReference type="PROSITE" id="PS50119">
    <property type="entry name" value="ZF_BBOX"/>
    <property type="match status" value="1"/>
</dbReference>
<dbReference type="InterPro" id="IPR017907">
    <property type="entry name" value="Znf_RING_CS"/>
</dbReference>
<dbReference type="CDD" id="cd16762">
    <property type="entry name" value="RING-HC_TRIM13_C-V"/>
    <property type="match status" value="1"/>
</dbReference>
<dbReference type="SMART" id="SM00336">
    <property type="entry name" value="BBOX"/>
    <property type="match status" value="1"/>
</dbReference>
<feature type="domain" description="RING-type" evidence="5">
    <location>
        <begin position="41"/>
        <end position="89"/>
    </location>
</feature>
<evidence type="ECO:0000256" key="1">
    <source>
        <dbReference type="ARBA" id="ARBA00022723"/>
    </source>
</evidence>
<dbReference type="SUPFAM" id="SSF57845">
    <property type="entry name" value="B-box zinc-binding domain"/>
    <property type="match status" value="1"/>
</dbReference>
<dbReference type="InterPro" id="IPR000315">
    <property type="entry name" value="Znf_B-box"/>
</dbReference>
<evidence type="ECO:0000256" key="2">
    <source>
        <dbReference type="ARBA" id="ARBA00022771"/>
    </source>
</evidence>
<dbReference type="PROSITE" id="PS00518">
    <property type="entry name" value="ZF_RING_1"/>
    <property type="match status" value="1"/>
</dbReference>
<evidence type="ECO:0000256" key="3">
    <source>
        <dbReference type="ARBA" id="ARBA00022833"/>
    </source>
</evidence>
<organism evidence="7 8">
    <name type="scientific">Leptobrachium leishanense</name>
    <name type="common">Leishan spiny toad</name>
    <dbReference type="NCBI Taxonomy" id="445787"/>
    <lineage>
        <taxon>Eukaryota</taxon>
        <taxon>Metazoa</taxon>
        <taxon>Chordata</taxon>
        <taxon>Craniata</taxon>
        <taxon>Vertebrata</taxon>
        <taxon>Euteleostomi</taxon>
        <taxon>Amphibia</taxon>
        <taxon>Batrachia</taxon>
        <taxon>Anura</taxon>
        <taxon>Pelobatoidea</taxon>
        <taxon>Megophryidae</taxon>
        <taxon>Leptobrachium</taxon>
    </lineage>
</organism>
<keyword evidence="8" id="KW-1185">Reference proteome</keyword>
<dbReference type="Ensembl" id="ENSLLET00000004961.1">
    <property type="protein sequence ID" value="ENSLLEP00000004750.1"/>
    <property type="gene ID" value="ENSLLEG00000003045.1"/>
</dbReference>
<dbReference type="InterPro" id="IPR050143">
    <property type="entry name" value="TRIM/RBCC"/>
</dbReference>
<dbReference type="Pfam" id="PF13445">
    <property type="entry name" value="zf-RING_UBOX"/>
    <property type="match status" value="1"/>
</dbReference>
<name>A0A8C5M061_9ANUR</name>
<keyword evidence="2 4" id="KW-0863">Zinc-finger</keyword>
<dbReference type="Pfam" id="PF00643">
    <property type="entry name" value="zf-B_box"/>
    <property type="match status" value="1"/>
</dbReference>